<evidence type="ECO:0000256" key="8">
    <source>
        <dbReference type="PIRSR" id="PIRSR602401-1"/>
    </source>
</evidence>
<evidence type="ECO:0008006" key="16">
    <source>
        <dbReference type="Google" id="ProtNLM"/>
    </source>
</evidence>
<comment type="cofactor">
    <cofactor evidence="1 8">
        <name>heme</name>
        <dbReference type="ChEBI" id="CHEBI:30413"/>
    </cofactor>
</comment>
<dbReference type="EMBL" id="WIWT01000009">
    <property type="protein sequence ID" value="KAF3219484.1"/>
    <property type="molecule type" value="Genomic_DNA"/>
</dbReference>
<keyword evidence="3 8" id="KW-0349">Heme</keyword>
<dbReference type="PROSITE" id="PS00086">
    <property type="entry name" value="CYTOCHROME_P450"/>
    <property type="match status" value="1"/>
</dbReference>
<evidence type="ECO:0000256" key="1">
    <source>
        <dbReference type="ARBA" id="ARBA00001971"/>
    </source>
</evidence>
<dbReference type="CDD" id="cd11065">
    <property type="entry name" value="CYP64-like"/>
    <property type="match status" value="1"/>
</dbReference>
<dbReference type="OrthoDB" id="2789670at2759"/>
<keyword evidence="10" id="KW-1133">Transmembrane helix</keyword>
<accession>A0A6G1M739</accession>
<proteinExistence type="inferred from homology"/>
<dbReference type="PRINTS" id="PR00385">
    <property type="entry name" value="P450"/>
</dbReference>
<dbReference type="PANTHER" id="PTHR46300:SF7">
    <property type="entry name" value="P450, PUTATIVE (EUROFUNG)-RELATED"/>
    <property type="match status" value="1"/>
</dbReference>
<comment type="caution">
    <text evidence="13">The sequence shown here is derived from an EMBL/GenBank/DDBJ whole genome shotgun (WGS) entry which is preliminary data.</text>
</comment>
<evidence type="ECO:0000256" key="6">
    <source>
        <dbReference type="ARBA" id="ARBA00023004"/>
    </source>
</evidence>
<dbReference type="InterPro" id="IPR002401">
    <property type="entry name" value="Cyt_P450_E_grp-I"/>
</dbReference>
<keyword evidence="10" id="KW-0812">Transmembrane</keyword>
<evidence type="ECO:0000256" key="10">
    <source>
        <dbReference type="SAM" id="Phobius"/>
    </source>
</evidence>
<dbReference type="GO" id="GO:0005506">
    <property type="term" value="F:iron ion binding"/>
    <property type="evidence" value="ECO:0007669"/>
    <property type="project" value="InterPro"/>
</dbReference>
<evidence type="ECO:0000313" key="13">
    <source>
        <dbReference type="EMBL" id="KAF3225691.1"/>
    </source>
</evidence>
<evidence type="ECO:0000256" key="5">
    <source>
        <dbReference type="ARBA" id="ARBA00023002"/>
    </source>
</evidence>
<feature type="binding site" description="axial binding residue" evidence="8">
    <location>
        <position position="446"/>
    </location>
    <ligand>
        <name>heme</name>
        <dbReference type="ChEBI" id="CHEBI:30413"/>
    </ligand>
    <ligandPart>
        <name>Fe</name>
        <dbReference type="ChEBI" id="CHEBI:18248"/>
    </ligandPart>
</feature>
<keyword evidence="7 9" id="KW-0503">Monooxygenase</keyword>
<dbReference type="Gene3D" id="1.10.630.10">
    <property type="entry name" value="Cytochrome P450"/>
    <property type="match status" value="1"/>
</dbReference>
<keyword evidence="6 8" id="KW-0408">Iron</keyword>
<protein>
    <recommendedName>
        <fullName evidence="16">Cytochrome P450</fullName>
    </recommendedName>
</protein>
<comment type="similarity">
    <text evidence="2 9">Belongs to the cytochrome P450 family.</text>
</comment>
<dbReference type="GO" id="GO:0020037">
    <property type="term" value="F:heme binding"/>
    <property type="evidence" value="ECO:0007669"/>
    <property type="project" value="InterPro"/>
</dbReference>
<feature type="transmembrane region" description="Helical" evidence="10">
    <location>
        <begin position="12"/>
        <end position="31"/>
    </location>
</feature>
<dbReference type="Proteomes" id="UP000472727">
    <property type="component" value="Unassembled WGS sequence"/>
</dbReference>
<evidence type="ECO:0000256" key="3">
    <source>
        <dbReference type="ARBA" id="ARBA00022617"/>
    </source>
</evidence>
<dbReference type="EMBL" id="WIWS01000014">
    <property type="protein sequence ID" value="KAF3225691.1"/>
    <property type="molecule type" value="Genomic_DNA"/>
</dbReference>
<dbReference type="PRINTS" id="PR00463">
    <property type="entry name" value="EP450I"/>
</dbReference>
<dbReference type="InterPro" id="IPR017972">
    <property type="entry name" value="Cyt_P450_CS"/>
</dbReference>
<dbReference type="GO" id="GO:0016705">
    <property type="term" value="F:oxidoreductase activity, acting on paired donors, with incorporation or reduction of molecular oxygen"/>
    <property type="evidence" value="ECO:0007669"/>
    <property type="project" value="InterPro"/>
</dbReference>
<dbReference type="EMBL" id="WIPF01000032">
    <property type="protein sequence ID" value="KAF3224531.1"/>
    <property type="molecule type" value="Genomic_DNA"/>
</dbReference>
<dbReference type="InterPro" id="IPR050364">
    <property type="entry name" value="Cytochrome_P450_fung"/>
</dbReference>
<dbReference type="InterPro" id="IPR001128">
    <property type="entry name" value="Cyt_P450"/>
</dbReference>
<evidence type="ECO:0000256" key="7">
    <source>
        <dbReference type="ARBA" id="ARBA00023033"/>
    </source>
</evidence>
<gene>
    <name evidence="13" type="ORF">TWF106_002207</name>
    <name evidence="12" type="ORF">TWF191_005999</name>
    <name evidence="11" type="ORF">TWF679_010952</name>
</gene>
<dbReference type="PANTHER" id="PTHR46300">
    <property type="entry name" value="P450, PUTATIVE (EUROFUNG)-RELATED-RELATED"/>
    <property type="match status" value="1"/>
</dbReference>
<keyword evidence="10" id="KW-0472">Membrane</keyword>
<keyword evidence="4 8" id="KW-0479">Metal-binding</keyword>
<dbReference type="Proteomes" id="UP000614610">
    <property type="component" value="Unassembled WGS sequence"/>
</dbReference>
<dbReference type="Proteomes" id="UP000483672">
    <property type="component" value="Unassembled WGS sequence"/>
</dbReference>
<dbReference type="AlphaFoldDB" id="A0A6G1M739"/>
<sequence length="553" mass="61841">MRSQFMLPISGPIAPTVVLYGGVFCAIVYVIRKTFFSAKKLPLPPGPKGIPILGNVTDLPPKGLPEWEHWAKHKDIYGPISSITVFGQTIILLHDVDMAVELLDKRSAKFSSRPSMVFPKMCGYEHEMGILGYDRYHRKTRKLAAGQIGSTASIKQFHDLIDLQTRRFLLQTLENPDNLLENLQIQAASIILEILFGYNVNPNGRDPLVTLANKFMAEFGEAIVAGAWLVDMIPWLRFLPDWMPGAGFKKIAREYTQTYQDCMNIPYAFTENHRRYKTSYISKLLDTNPDEAEIELIKNSAASLYGGGADTTVASMGFFFLAMSLFPDIQIKAREEIDRVTGGFASRLPTLQDRPNLPYVEAVVKETMRWIPIAPLCVPHTSDEEDEFRGYRIPRGTLVIPSIAWFSQDPNTYSEPHLFKPERFLGPGPVERDPYTFVFGFGRRICPGRRLADASVFIALAQSLAVFDIKKPIDPKTGIPIERIVGATPGLVTHPTTYHFNITPRSEAHAALVKAVETEHPYGDLEDASLLRGNIKAYLSAEHRASTESVKGA</sequence>
<dbReference type="InterPro" id="IPR036396">
    <property type="entry name" value="Cyt_P450_sf"/>
</dbReference>
<organism evidence="13 14">
    <name type="scientific">Orbilia oligospora</name>
    <name type="common">Nematode-trapping fungus</name>
    <name type="synonym">Arthrobotrys oligospora</name>
    <dbReference type="NCBI Taxonomy" id="2813651"/>
    <lineage>
        <taxon>Eukaryota</taxon>
        <taxon>Fungi</taxon>
        <taxon>Dikarya</taxon>
        <taxon>Ascomycota</taxon>
        <taxon>Pezizomycotina</taxon>
        <taxon>Orbiliomycetes</taxon>
        <taxon>Orbiliales</taxon>
        <taxon>Orbiliaceae</taxon>
        <taxon>Orbilia</taxon>
    </lineage>
</organism>
<dbReference type="SUPFAM" id="SSF48264">
    <property type="entry name" value="Cytochrome P450"/>
    <property type="match status" value="1"/>
</dbReference>
<dbReference type="GO" id="GO:0004497">
    <property type="term" value="F:monooxygenase activity"/>
    <property type="evidence" value="ECO:0007669"/>
    <property type="project" value="UniProtKB-KW"/>
</dbReference>
<name>A0A6G1M739_ORBOL</name>
<evidence type="ECO:0000313" key="14">
    <source>
        <dbReference type="Proteomes" id="UP000472727"/>
    </source>
</evidence>
<reference evidence="14 15" key="1">
    <citation type="submission" date="2019-06" db="EMBL/GenBank/DDBJ databases">
        <authorList>
            <person name="Palmer J.M."/>
        </authorList>
    </citation>
    <scope>NUCLEOTIDE SEQUENCE [LARGE SCALE GENOMIC DNA]</scope>
    <source>
        <strain evidence="13 14">TWF106</strain>
        <strain evidence="12 15">TWF191</strain>
        <strain evidence="11">TWF679</strain>
    </source>
</reference>
<evidence type="ECO:0000256" key="2">
    <source>
        <dbReference type="ARBA" id="ARBA00010617"/>
    </source>
</evidence>
<keyword evidence="5 9" id="KW-0560">Oxidoreductase</keyword>
<evidence type="ECO:0000256" key="4">
    <source>
        <dbReference type="ARBA" id="ARBA00022723"/>
    </source>
</evidence>
<evidence type="ECO:0000313" key="11">
    <source>
        <dbReference type="EMBL" id="KAF3219484.1"/>
    </source>
</evidence>
<dbReference type="Pfam" id="PF00067">
    <property type="entry name" value="p450"/>
    <property type="match status" value="1"/>
</dbReference>
<evidence type="ECO:0000256" key="9">
    <source>
        <dbReference type="RuleBase" id="RU000461"/>
    </source>
</evidence>
<evidence type="ECO:0000313" key="15">
    <source>
        <dbReference type="Proteomes" id="UP000483672"/>
    </source>
</evidence>
<evidence type="ECO:0000313" key="12">
    <source>
        <dbReference type="EMBL" id="KAF3224531.1"/>
    </source>
</evidence>